<comment type="cofactor">
    <cofactor evidence="1">
        <name>pyridoxal 5'-phosphate</name>
        <dbReference type="ChEBI" id="CHEBI:597326"/>
    </cofactor>
</comment>
<comment type="caution">
    <text evidence="3">The sequence shown here is derived from an EMBL/GenBank/DDBJ whole genome shotgun (WGS) entry which is preliminary data.</text>
</comment>
<evidence type="ECO:0000313" key="4">
    <source>
        <dbReference type="Proteomes" id="UP000756387"/>
    </source>
</evidence>
<dbReference type="PIRSF" id="PIRSF000390">
    <property type="entry name" value="PLP_StrS"/>
    <property type="match status" value="1"/>
</dbReference>
<keyword evidence="3" id="KW-0808">Transferase</keyword>
<proteinExistence type="inferred from homology"/>
<dbReference type="Gene3D" id="3.40.640.10">
    <property type="entry name" value="Type I PLP-dependent aspartate aminotransferase-like (Major domain)"/>
    <property type="match status" value="1"/>
</dbReference>
<evidence type="ECO:0000256" key="2">
    <source>
        <dbReference type="RuleBase" id="RU004508"/>
    </source>
</evidence>
<reference evidence="3 4" key="1">
    <citation type="submission" date="2020-10" db="EMBL/GenBank/DDBJ databases">
        <title>Nocardioides sp. isolated from sludge.</title>
        <authorList>
            <person name="Zhang X."/>
        </authorList>
    </citation>
    <scope>NUCLEOTIDE SEQUENCE [LARGE SCALE GENOMIC DNA]</scope>
    <source>
        <strain evidence="3 4">Y6</strain>
    </source>
</reference>
<dbReference type="CDD" id="cd00616">
    <property type="entry name" value="AHBA_syn"/>
    <property type="match status" value="1"/>
</dbReference>
<dbReference type="Pfam" id="PF01041">
    <property type="entry name" value="DegT_DnrJ_EryC1"/>
    <property type="match status" value="1"/>
</dbReference>
<dbReference type="InterPro" id="IPR015421">
    <property type="entry name" value="PyrdxlP-dep_Trfase_major"/>
</dbReference>
<evidence type="ECO:0000313" key="3">
    <source>
        <dbReference type="EMBL" id="MBE7324822.1"/>
    </source>
</evidence>
<accession>A0ABR9RTD3</accession>
<dbReference type="PANTHER" id="PTHR30244:SF34">
    <property type="entry name" value="DTDP-4-AMINO-4,6-DIDEOXYGALACTOSE TRANSAMINASE"/>
    <property type="match status" value="1"/>
</dbReference>
<dbReference type="InterPro" id="IPR015424">
    <property type="entry name" value="PyrdxlP-dep_Trfase"/>
</dbReference>
<protein>
    <submittedName>
        <fullName evidence="3">DegT/DnrJ/EryC1/StrS aminotransferase family protein</fullName>
    </submittedName>
</protein>
<dbReference type="InterPro" id="IPR000653">
    <property type="entry name" value="DegT/StrS_aminotransferase"/>
</dbReference>
<evidence type="ECO:0000256" key="1">
    <source>
        <dbReference type="ARBA" id="ARBA00001933"/>
    </source>
</evidence>
<keyword evidence="4" id="KW-1185">Reference proteome</keyword>
<dbReference type="Gene3D" id="3.90.1150.10">
    <property type="entry name" value="Aspartate Aminotransferase, domain 1"/>
    <property type="match status" value="1"/>
</dbReference>
<organism evidence="3 4">
    <name type="scientific">Nocardioides malaquae</name>
    <dbReference type="NCBI Taxonomy" id="2773426"/>
    <lineage>
        <taxon>Bacteria</taxon>
        <taxon>Bacillati</taxon>
        <taxon>Actinomycetota</taxon>
        <taxon>Actinomycetes</taxon>
        <taxon>Propionibacteriales</taxon>
        <taxon>Nocardioidaceae</taxon>
        <taxon>Nocardioides</taxon>
    </lineage>
</organism>
<name>A0ABR9RTD3_9ACTN</name>
<dbReference type="GO" id="GO:0008483">
    <property type="term" value="F:transaminase activity"/>
    <property type="evidence" value="ECO:0007669"/>
    <property type="project" value="UniProtKB-KW"/>
</dbReference>
<dbReference type="Proteomes" id="UP000756387">
    <property type="component" value="Unassembled WGS sequence"/>
</dbReference>
<keyword evidence="2" id="KW-0663">Pyridoxal phosphate</keyword>
<dbReference type="SUPFAM" id="SSF53383">
    <property type="entry name" value="PLP-dependent transferases"/>
    <property type="match status" value="1"/>
</dbReference>
<dbReference type="InterPro" id="IPR015422">
    <property type="entry name" value="PyrdxlP-dep_Trfase_small"/>
</dbReference>
<gene>
    <name evidence="3" type="ORF">IEQ44_09160</name>
</gene>
<comment type="similarity">
    <text evidence="2">Belongs to the DegT/DnrJ/EryC1 family.</text>
</comment>
<keyword evidence="3" id="KW-0032">Aminotransferase</keyword>
<dbReference type="RefSeq" id="WP_193638149.1">
    <property type="nucleotide sequence ID" value="NZ_JADCSA010000007.1"/>
</dbReference>
<sequence length="383" mass="41214">MTESPLPFALPDLGEAEIEAVTDAIRSGWVSSGPQVKAFEDEFAALCGDGVTAVTVNSATAGLHLALEAIGIGPGDEVLVPTWTFTATAEVVRYLGAEPVLVDVDPRTFNIDLGAAAAAVTPRTRAIMPVHFAGLPVSPSALRDFAVTHGVRVVEDAAHALPAAAEGEMVGSGASDATVFSFYATKTITTGEGGMVVSRNAEVTDRIKVMRLHGISRDAFDRYRSSVPSWQYEVIAPGYKYNLTDPAAAMGRVQLARAREMRDRRAAIAARYDEAFADTDLQLPDHGPEGTLHAWHLYVVRVPQGDDRDGFIRAMSERGIGTSVHFIPLHKHPYWRDRGALTDDQFPQASAEFERVVSLPVFSSMTDAQVERVVEAVTALRSA</sequence>
<dbReference type="PANTHER" id="PTHR30244">
    <property type="entry name" value="TRANSAMINASE"/>
    <property type="match status" value="1"/>
</dbReference>
<dbReference type="EMBL" id="JADCSA010000007">
    <property type="protein sequence ID" value="MBE7324822.1"/>
    <property type="molecule type" value="Genomic_DNA"/>
</dbReference>